<dbReference type="PANTHER" id="PTHR10900">
    <property type="entry name" value="PERIOSTIN-RELATED"/>
    <property type="match status" value="1"/>
</dbReference>
<dbReference type="InterPro" id="IPR000782">
    <property type="entry name" value="FAS1_domain"/>
</dbReference>
<dbReference type="InterPro" id="IPR036378">
    <property type="entry name" value="FAS1_dom_sf"/>
</dbReference>
<keyword evidence="3" id="KW-1185">Reference proteome</keyword>
<dbReference type="SUPFAM" id="SSF82153">
    <property type="entry name" value="FAS1 domain"/>
    <property type="match status" value="2"/>
</dbReference>
<feature type="domain" description="FAS1" evidence="1">
    <location>
        <begin position="234"/>
        <end position="451"/>
    </location>
</feature>
<dbReference type="EMBL" id="KN822082">
    <property type="protein sequence ID" value="KIM58704.1"/>
    <property type="molecule type" value="Genomic_DNA"/>
</dbReference>
<dbReference type="Gene3D" id="2.30.180.10">
    <property type="entry name" value="FAS1 domain"/>
    <property type="match status" value="2"/>
</dbReference>
<reference evidence="3" key="2">
    <citation type="submission" date="2015-01" db="EMBL/GenBank/DDBJ databases">
        <title>Evolutionary Origins and Diversification of the Mycorrhizal Mutualists.</title>
        <authorList>
            <consortium name="DOE Joint Genome Institute"/>
            <consortium name="Mycorrhizal Genomics Consortium"/>
            <person name="Kohler A."/>
            <person name="Kuo A."/>
            <person name="Nagy L.G."/>
            <person name="Floudas D."/>
            <person name="Copeland A."/>
            <person name="Barry K.W."/>
            <person name="Cichocki N."/>
            <person name="Veneault-Fourrey C."/>
            <person name="LaButti K."/>
            <person name="Lindquist E.A."/>
            <person name="Lipzen A."/>
            <person name="Lundell T."/>
            <person name="Morin E."/>
            <person name="Murat C."/>
            <person name="Riley R."/>
            <person name="Ohm R."/>
            <person name="Sun H."/>
            <person name="Tunlid A."/>
            <person name="Henrissat B."/>
            <person name="Grigoriev I.V."/>
            <person name="Hibbett D.S."/>
            <person name="Martin F."/>
        </authorList>
    </citation>
    <scope>NUCLEOTIDE SEQUENCE [LARGE SCALE GENOMIC DNA]</scope>
    <source>
        <strain evidence="3">Foug A</strain>
    </source>
</reference>
<sequence length="492" mass="55943">MRIVNFTPFLLLGTAYALPTLLLPWFGEVRLDCVIGYLGFSQLEEERTVYQLLKEDENFSRLVKAIELNDEVVEFLDNPFQSITFFAVPNSGLPKPHKPGRHHNRNTDVDGDRCHNHSDLDLLVLEVEQLDHLPSSVDKERRRRCLARIVQGVLAYHILPDKYSSIQLLENSTYATNLTLKDGSMDYQPLRVSVQGTALPPGIRINAFVSVTKRNIEAKNGIIHHINKPLLPPPSLFQEAFLFPEAFSYVTSAIQRVGLTGQLDRRHFRGGDGSHGGFHGAKATTFFAPTSFAFKRLPKKLQLFLFSPFGERALRKLLEFHIVPDFVLFSDYTHNATSGDHGKDHSMARSIGGDLLHGGLPMSVEFFENGIFHHPGRKRIPPSEPVYEYDITVPTLLANHTLDVHVTRYKSKLPIPGPPHFFTKFKVNGRAIVPLDVPARNGALHVLNTLLNPCHRRHHRHHRDHEDRGDGETLDTSWDDWEEWLPQWAMED</sequence>
<dbReference type="PROSITE" id="PS50213">
    <property type="entry name" value="FAS1"/>
    <property type="match status" value="2"/>
</dbReference>
<evidence type="ECO:0000259" key="1">
    <source>
        <dbReference type="PROSITE" id="PS50213"/>
    </source>
</evidence>
<dbReference type="Proteomes" id="UP000053989">
    <property type="component" value="Unassembled WGS sequence"/>
</dbReference>
<dbReference type="HOGENOM" id="CLU_026509_0_0_1"/>
<dbReference type="OrthoDB" id="7700931at2759"/>
<protein>
    <recommendedName>
        <fullName evidence="1">FAS1 domain-containing protein</fullName>
    </recommendedName>
</protein>
<evidence type="ECO:0000313" key="2">
    <source>
        <dbReference type="EMBL" id="KIM58704.1"/>
    </source>
</evidence>
<dbReference type="Pfam" id="PF02469">
    <property type="entry name" value="Fasciclin"/>
    <property type="match status" value="2"/>
</dbReference>
<evidence type="ECO:0000313" key="3">
    <source>
        <dbReference type="Proteomes" id="UP000053989"/>
    </source>
</evidence>
<reference evidence="2 3" key="1">
    <citation type="submission" date="2014-04" db="EMBL/GenBank/DDBJ databases">
        <authorList>
            <consortium name="DOE Joint Genome Institute"/>
            <person name="Kuo A."/>
            <person name="Kohler A."/>
            <person name="Nagy L.G."/>
            <person name="Floudas D."/>
            <person name="Copeland A."/>
            <person name="Barry K.W."/>
            <person name="Cichocki N."/>
            <person name="Veneault-Fourrey C."/>
            <person name="LaButti K."/>
            <person name="Lindquist E.A."/>
            <person name="Lipzen A."/>
            <person name="Lundell T."/>
            <person name="Morin E."/>
            <person name="Murat C."/>
            <person name="Sun H."/>
            <person name="Tunlid A."/>
            <person name="Henrissat B."/>
            <person name="Grigoriev I.V."/>
            <person name="Hibbett D.S."/>
            <person name="Martin F."/>
            <person name="Nordberg H.P."/>
            <person name="Cantor M.N."/>
            <person name="Hua S.X."/>
        </authorList>
    </citation>
    <scope>NUCLEOTIDE SEQUENCE [LARGE SCALE GENOMIC DNA]</scope>
    <source>
        <strain evidence="2 3">Foug A</strain>
    </source>
</reference>
<dbReference type="STRING" id="1036808.A0A0C3DR70"/>
<dbReference type="GO" id="GO:0016236">
    <property type="term" value="P:macroautophagy"/>
    <property type="evidence" value="ECO:0007669"/>
    <property type="project" value="TreeGrafter"/>
</dbReference>
<organism evidence="2 3">
    <name type="scientific">Scleroderma citrinum Foug A</name>
    <dbReference type="NCBI Taxonomy" id="1036808"/>
    <lineage>
        <taxon>Eukaryota</taxon>
        <taxon>Fungi</taxon>
        <taxon>Dikarya</taxon>
        <taxon>Basidiomycota</taxon>
        <taxon>Agaricomycotina</taxon>
        <taxon>Agaricomycetes</taxon>
        <taxon>Agaricomycetidae</taxon>
        <taxon>Boletales</taxon>
        <taxon>Sclerodermatineae</taxon>
        <taxon>Sclerodermataceae</taxon>
        <taxon>Scleroderma</taxon>
    </lineage>
</organism>
<proteinExistence type="predicted"/>
<feature type="domain" description="FAS1" evidence="1">
    <location>
        <begin position="46"/>
        <end position="230"/>
    </location>
</feature>
<gene>
    <name evidence="2" type="ORF">SCLCIDRAFT_1218395</name>
</gene>
<dbReference type="InParanoid" id="A0A0C3DR70"/>
<dbReference type="GO" id="GO:0005615">
    <property type="term" value="C:extracellular space"/>
    <property type="evidence" value="ECO:0007669"/>
    <property type="project" value="TreeGrafter"/>
</dbReference>
<dbReference type="AlphaFoldDB" id="A0A0C3DR70"/>
<dbReference type="GO" id="GO:0000329">
    <property type="term" value="C:fungal-type vacuole membrane"/>
    <property type="evidence" value="ECO:0007669"/>
    <property type="project" value="TreeGrafter"/>
</dbReference>
<accession>A0A0C3DR70</accession>
<dbReference type="SMART" id="SM00554">
    <property type="entry name" value="FAS1"/>
    <property type="match status" value="2"/>
</dbReference>
<dbReference type="InterPro" id="IPR050904">
    <property type="entry name" value="Adhesion/Biosynth-related"/>
</dbReference>
<name>A0A0C3DR70_9AGAM</name>
<dbReference type="PANTHER" id="PTHR10900:SF122">
    <property type="entry name" value="FAS1 DOMAIN-CONTAINING PROTEIN"/>
    <property type="match status" value="1"/>
</dbReference>